<dbReference type="PROSITE" id="PS51257">
    <property type="entry name" value="PROKAR_LIPOPROTEIN"/>
    <property type="match status" value="1"/>
</dbReference>
<dbReference type="SUPFAM" id="SSF51126">
    <property type="entry name" value="Pectin lyase-like"/>
    <property type="match status" value="1"/>
</dbReference>
<keyword evidence="2" id="KW-0325">Glycoprotein</keyword>
<comment type="caution">
    <text evidence="5">The sequence shown here is derived from an EMBL/GenBank/DDBJ whole genome shotgun (WGS) entry which is preliminary data.</text>
</comment>
<dbReference type="EMBL" id="BNAO01000001">
    <property type="protein sequence ID" value="GHG60959.1"/>
    <property type="molecule type" value="Genomic_DNA"/>
</dbReference>
<sequence>MLRNALAFSLLLAVTGCGGGGSDSSSTPGTGTGGNSGNGSDPLAQFINVQSQYTGLKTAAALDKTGASRFMQTITTLHPELLPTYDDEAGSSERLCINGGSATLTPNKANTEIAITFNQCNEGGNIFTGNATLRVVSTNASGDITEAITVYQDTQLRTDNNIFIIRGTSRQRELTGSCDSTLNLNNLLLTVQGSSEQWYFENLYDQRFGSYGIYCENGGMALQGRVYISDIGYVNVTTPTLLKLPTMIVTQPQQGHLALAGADGHVFNWQIKNDGSPYNALFTYHFTLNGPNEFHYVYRATTLNNQLLTNFRDSDGDGMPDAWESYFGLNPADPNDAIQDADGDGYTNLEEFRYLGNPQNADIMPFIYKIDVKLQHEPGRQTALIYAETLLTHQQGAAAYNSELVYYTAEPMRFSESNHDCVLSDNRLQARCAIRDINAGQIASHIIVLDAPSSQLTAITAPLSVELVTTGLNTSNQQTATTELSRAAAILDFTLYSAAQESAPIIAVLNEPTSTTLRLALSSASDRISGITLKLELPDFANAEAQCKQFDDWQPCDNFNIRYPDYNTEIALNVTATATGIGQATFQLFAPDNTEVLANWSFPIIAGQDTAVLQQQIDAAAAGAIMNVPAGIYIGSLHLTDKNITLRGTTKQTYLLGKALPNSYEQRMLLIDHNSEISDFTLSSLQIETGENGAILTSNRMGATELLLPGNEINANGSITLQKNQFITNYYDTPFANFFNGSYCTGVRLLKNDFTAPRDFIYTNNLMLKDNNIPNYCHPIYLAGGYISKIEHNTIMGIYEFLELRAYDGASHIELLMRNNVFSQVNTALSLQFTLEQFTMPPLLKIDIINNLYDETRYPVYGAALPYTMADNLFTAAGLNSFGIPMAGSAVIDAAATSTITDDFFGNSRPTDGDGNGEASPDIGAIEKQP</sequence>
<organism evidence="5 6">
    <name type="scientific">Alishewanella longhuensis</name>
    <dbReference type="NCBI Taxonomy" id="1091037"/>
    <lineage>
        <taxon>Bacteria</taxon>
        <taxon>Pseudomonadati</taxon>
        <taxon>Pseudomonadota</taxon>
        <taxon>Gammaproteobacteria</taxon>
        <taxon>Alteromonadales</taxon>
        <taxon>Alteromonadaceae</taxon>
        <taxon>Alishewanella</taxon>
    </lineage>
</organism>
<feature type="signal peptide" evidence="4">
    <location>
        <begin position="1"/>
        <end position="19"/>
    </location>
</feature>
<dbReference type="PANTHER" id="PTHR42970:SF1">
    <property type="entry name" value="PECTATE LYASE C-RELATED"/>
    <property type="match status" value="1"/>
</dbReference>
<proteinExistence type="predicted"/>
<dbReference type="InterPro" id="IPR052063">
    <property type="entry name" value="Polysaccharide_Lyase_1"/>
</dbReference>
<evidence type="ECO:0000256" key="1">
    <source>
        <dbReference type="ARBA" id="ARBA00022723"/>
    </source>
</evidence>
<name>A0ABQ3KUE8_9ALTE</name>
<gene>
    <name evidence="5" type="ORF">GCM10010919_04940</name>
</gene>
<dbReference type="PANTHER" id="PTHR42970">
    <property type="entry name" value="PECTATE LYASE C-RELATED"/>
    <property type="match status" value="1"/>
</dbReference>
<evidence type="ECO:0000313" key="6">
    <source>
        <dbReference type="Proteomes" id="UP000659697"/>
    </source>
</evidence>
<feature type="region of interest" description="Disordered" evidence="3">
    <location>
        <begin position="903"/>
        <end position="930"/>
    </location>
</feature>
<evidence type="ECO:0000256" key="3">
    <source>
        <dbReference type="SAM" id="MobiDB-lite"/>
    </source>
</evidence>
<evidence type="ECO:0000256" key="4">
    <source>
        <dbReference type="SAM" id="SignalP"/>
    </source>
</evidence>
<keyword evidence="4" id="KW-0732">Signal</keyword>
<feature type="chain" id="PRO_5046536754" evidence="4">
    <location>
        <begin position="20"/>
        <end position="930"/>
    </location>
</feature>
<evidence type="ECO:0000313" key="5">
    <source>
        <dbReference type="EMBL" id="GHG60959.1"/>
    </source>
</evidence>
<keyword evidence="1" id="KW-0479">Metal-binding</keyword>
<feature type="region of interest" description="Disordered" evidence="3">
    <location>
        <begin position="21"/>
        <end position="41"/>
    </location>
</feature>
<dbReference type="RefSeq" id="WP_189429794.1">
    <property type="nucleotide sequence ID" value="NZ_BNAO01000001.1"/>
</dbReference>
<evidence type="ECO:0000256" key="2">
    <source>
        <dbReference type="ARBA" id="ARBA00023180"/>
    </source>
</evidence>
<dbReference type="Proteomes" id="UP000659697">
    <property type="component" value="Unassembled WGS sequence"/>
</dbReference>
<keyword evidence="6" id="KW-1185">Reference proteome</keyword>
<reference evidence="6" key="1">
    <citation type="journal article" date="2019" name="Int. J. Syst. Evol. Microbiol.">
        <title>The Global Catalogue of Microorganisms (GCM) 10K type strain sequencing project: providing services to taxonomists for standard genome sequencing and annotation.</title>
        <authorList>
            <consortium name="The Broad Institute Genomics Platform"/>
            <consortium name="The Broad Institute Genome Sequencing Center for Infectious Disease"/>
            <person name="Wu L."/>
            <person name="Ma J."/>
        </authorList>
    </citation>
    <scope>NUCLEOTIDE SEQUENCE [LARGE SCALE GENOMIC DNA]</scope>
    <source>
        <strain evidence="6">CGMCC 1.7003</strain>
    </source>
</reference>
<accession>A0ABQ3KUE8</accession>
<dbReference type="InterPro" id="IPR011050">
    <property type="entry name" value="Pectin_lyase_fold/virulence"/>
</dbReference>
<protein>
    <submittedName>
        <fullName evidence="5">Uncharacterized protein</fullName>
    </submittedName>
</protein>